<dbReference type="RefSeq" id="WP_035450662.1">
    <property type="nucleotide sequence ID" value="NZ_AZGA01000088.1"/>
</dbReference>
<dbReference type="Pfam" id="PF02814">
    <property type="entry name" value="UreE_N"/>
    <property type="match status" value="1"/>
</dbReference>
<comment type="function">
    <text evidence="5">Involved in urease metallocenter assembly. Binds nickel. Probably functions as a nickel donor during metallocenter assembly.</text>
</comment>
<dbReference type="InterPro" id="IPR012406">
    <property type="entry name" value="UreE"/>
</dbReference>
<proteinExistence type="inferred from homology"/>
<reference evidence="7 8" key="1">
    <citation type="journal article" date="2015" name="Genome Announc.">
        <title>Expanding the biotechnology potential of lactobacilli through comparative genomics of 213 strains and associated genera.</title>
        <authorList>
            <person name="Sun Z."/>
            <person name="Harris H.M."/>
            <person name="McCann A."/>
            <person name="Guo C."/>
            <person name="Argimon S."/>
            <person name="Zhang W."/>
            <person name="Yang X."/>
            <person name="Jeffery I.B."/>
            <person name="Cooney J.C."/>
            <person name="Kagawa T.F."/>
            <person name="Liu W."/>
            <person name="Song Y."/>
            <person name="Salvetti E."/>
            <person name="Wrobel A."/>
            <person name="Rasinkangas P."/>
            <person name="Parkhill J."/>
            <person name="Rea M.C."/>
            <person name="O'Sullivan O."/>
            <person name="Ritari J."/>
            <person name="Douillard F.P."/>
            <person name="Paul Ross R."/>
            <person name="Yang R."/>
            <person name="Briner A.E."/>
            <person name="Felis G.E."/>
            <person name="de Vos W.M."/>
            <person name="Barrangou R."/>
            <person name="Klaenhammer T.R."/>
            <person name="Caufield P.W."/>
            <person name="Cui Y."/>
            <person name="Zhang H."/>
            <person name="O'Toole P.W."/>
        </authorList>
    </citation>
    <scope>NUCLEOTIDE SEQUENCE [LARGE SCALE GENOMIC DNA]</scope>
    <source>
        <strain evidence="7 8">DSM 18527</strain>
    </source>
</reference>
<keyword evidence="8" id="KW-1185">Reference proteome</keyword>
<dbReference type="SMART" id="SM00988">
    <property type="entry name" value="UreE_N"/>
    <property type="match status" value="1"/>
</dbReference>
<dbReference type="SUPFAM" id="SSF69737">
    <property type="entry name" value="Urease metallochaperone UreE, C-terminal domain"/>
    <property type="match status" value="1"/>
</dbReference>
<gene>
    <name evidence="5" type="primary">ureE</name>
    <name evidence="7" type="ORF">FC83_GL001710</name>
</gene>
<feature type="domain" description="UreE urease accessory N-terminal" evidence="6">
    <location>
        <begin position="5"/>
        <end position="71"/>
    </location>
</feature>
<comment type="caution">
    <text evidence="7">The sequence shown here is derived from an EMBL/GenBank/DDBJ whole genome shotgun (WGS) entry which is preliminary data.</text>
</comment>
<name>X0PLP2_9LACO</name>
<sequence length="150" mass="16653">MLVEKIIEHVDLDQIPAGLQVDKVFVANEDLAKRLHHLTSEGAQAVAVHLPDGQHLHVGDVLYQDADKAIVVDVLPEDVLIIKPGSIQAMGKIAHALGNRHLPAQFSGDTMIVQYDYLVEKLLQDQQINFEHKALKLPQPFLHVGHHHDA</sequence>
<evidence type="ECO:0000256" key="5">
    <source>
        <dbReference type="HAMAP-Rule" id="MF_00822"/>
    </source>
</evidence>
<dbReference type="SUPFAM" id="SSF69287">
    <property type="entry name" value="Urease metallochaperone UreE, N-terminal domain"/>
    <property type="match status" value="1"/>
</dbReference>
<dbReference type="GO" id="GO:0065003">
    <property type="term" value="P:protein-containing complex assembly"/>
    <property type="evidence" value="ECO:0007669"/>
    <property type="project" value="InterPro"/>
</dbReference>
<evidence type="ECO:0000313" key="7">
    <source>
        <dbReference type="EMBL" id="KRM30575.1"/>
    </source>
</evidence>
<dbReference type="EMBL" id="AZGA01000088">
    <property type="protein sequence ID" value="KRM30575.1"/>
    <property type="molecule type" value="Genomic_DNA"/>
</dbReference>
<accession>X0PLP2</accession>
<dbReference type="PATRIC" id="fig|1423734.3.peg.1729"/>
<dbReference type="Proteomes" id="UP000051236">
    <property type="component" value="Unassembled WGS sequence"/>
</dbReference>
<dbReference type="AlphaFoldDB" id="X0PLP2"/>
<dbReference type="Gene3D" id="2.60.260.20">
    <property type="entry name" value="Urease metallochaperone UreE, N-terminal domain"/>
    <property type="match status" value="1"/>
</dbReference>
<dbReference type="GO" id="GO:0019627">
    <property type="term" value="P:urea metabolic process"/>
    <property type="evidence" value="ECO:0007669"/>
    <property type="project" value="InterPro"/>
</dbReference>
<keyword evidence="2 5" id="KW-0963">Cytoplasm</keyword>
<evidence type="ECO:0000256" key="3">
    <source>
        <dbReference type="ARBA" id="ARBA00022596"/>
    </source>
</evidence>
<dbReference type="GO" id="GO:0051082">
    <property type="term" value="F:unfolded protein binding"/>
    <property type="evidence" value="ECO:0007669"/>
    <property type="project" value="UniProtKB-UniRule"/>
</dbReference>
<dbReference type="HAMAP" id="MF_00822">
    <property type="entry name" value="UreE"/>
    <property type="match status" value="1"/>
</dbReference>
<dbReference type="OrthoDB" id="9810882at2"/>
<organism evidence="7 8">
    <name type="scientific">Agrilactobacillus composti DSM 18527 = JCM 14202</name>
    <dbReference type="NCBI Taxonomy" id="1423734"/>
    <lineage>
        <taxon>Bacteria</taxon>
        <taxon>Bacillati</taxon>
        <taxon>Bacillota</taxon>
        <taxon>Bacilli</taxon>
        <taxon>Lactobacillales</taxon>
        <taxon>Lactobacillaceae</taxon>
        <taxon>Agrilactobacillus</taxon>
    </lineage>
</organism>
<comment type="subcellular location">
    <subcellularLocation>
        <location evidence="1 5">Cytoplasm</location>
    </subcellularLocation>
</comment>
<dbReference type="GO" id="GO:0006457">
    <property type="term" value="P:protein folding"/>
    <property type="evidence" value="ECO:0007669"/>
    <property type="project" value="InterPro"/>
</dbReference>
<keyword evidence="4 5" id="KW-0143">Chaperone</keyword>
<dbReference type="InterPro" id="IPR007864">
    <property type="entry name" value="UreE_C_dom"/>
</dbReference>
<protein>
    <recommendedName>
        <fullName evidence="5">Urease accessory protein UreE</fullName>
    </recommendedName>
</protein>
<evidence type="ECO:0000256" key="4">
    <source>
        <dbReference type="ARBA" id="ARBA00023186"/>
    </source>
</evidence>
<dbReference type="GO" id="GO:0005737">
    <property type="term" value="C:cytoplasm"/>
    <property type="evidence" value="ECO:0007669"/>
    <property type="project" value="UniProtKB-SubCell"/>
</dbReference>
<dbReference type="STRING" id="1423734.FC83_GL001710"/>
<dbReference type="eggNOG" id="COG2371">
    <property type="taxonomic scope" value="Bacteria"/>
</dbReference>
<comment type="similarity">
    <text evidence="5">Belongs to the UreE family.</text>
</comment>
<evidence type="ECO:0000256" key="2">
    <source>
        <dbReference type="ARBA" id="ARBA00022490"/>
    </source>
</evidence>
<evidence type="ECO:0000256" key="1">
    <source>
        <dbReference type="ARBA" id="ARBA00004496"/>
    </source>
</evidence>
<dbReference type="InterPro" id="IPR036118">
    <property type="entry name" value="UreE_N_sf"/>
</dbReference>
<evidence type="ECO:0000313" key="8">
    <source>
        <dbReference type="Proteomes" id="UP000051236"/>
    </source>
</evidence>
<dbReference type="InterPro" id="IPR004029">
    <property type="entry name" value="UreE_N"/>
</dbReference>
<dbReference type="PIRSF" id="PIRSF036402">
    <property type="entry name" value="Ureas_acces_UreE"/>
    <property type="match status" value="1"/>
</dbReference>
<keyword evidence="3 5" id="KW-0533">Nickel</keyword>
<dbReference type="CDD" id="cd00571">
    <property type="entry name" value="UreE"/>
    <property type="match status" value="1"/>
</dbReference>
<dbReference type="Pfam" id="PF05194">
    <property type="entry name" value="UreE_C"/>
    <property type="match status" value="1"/>
</dbReference>
<dbReference type="Gene3D" id="3.30.70.790">
    <property type="entry name" value="UreE, C-terminal domain"/>
    <property type="match status" value="1"/>
</dbReference>
<dbReference type="GO" id="GO:0016151">
    <property type="term" value="F:nickel cation binding"/>
    <property type="evidence" value="ECO:0007669"/>
    <property type="project" value="UniProtKB-UniRule"/>
</dbReference>
<evidence type="ECO:0000259" key="6">
    <source>
        <dbReference type="SMART" id="SM00988"/>
    </source>
</evidence>